<evidence type="ECO:0000313" key="10">
    <source>
        <dbReference type="EMBL" id="KAL1559397.1"/>
    </source>
</evidence>
<dbReference type="Pfam" id="PF13962">
    <property type="entry name" value="PGG"/>
    <property type="match status" value="1"/>
</dbReference>
<feature type="repeat" description="ANK" evidence="7">
    <location>
        <begin position="176"/>
        <end position="201"/>
    </location>
</feature>
<dbReference type="PANTHER" id="PTHR24186:SF46">
    <property type="entry name" value="PROTEIN ACCELERATED CELL DEATH 6-LIKE"/>
    <property type="match status" value="1"/>
</dbReference>
<evidence type="ECO:0000256" key="6">
    <source>
        <dbReference type="ARBA" id="ARBA00023136"/>
    </source>
</evidence>
<feature type="transmembrane region" description="Helical" evidence="8">
    <location>
        <begin position="373"/>
        <end position="394"/>
    </location>
</feature>
<evidence type="ECO:0000256" key="3">
    <source>
        <dbReference type="ARBA" id="ARBA00022737"/>
    </source>
</evidence>
<comment type="caution">
    <text evidence="10">The sequence shown here is derived from an EMBL/GenBank/DDBJ whole genome shotgun (WGS) entry which is preliminary data.</text>
</comment>
<feature type="transmembrane region" description="Helical" evidence="8">
    <location>
        <begin position="481"/>
        <end position="502"/>
    </location>
</feature>
<dbReference type="PROSITE" id="PS50297">
    <property type="entry name" value="ANK_REP_REGION"/>
    <property type="match status" value="2"/>
</dbReference>
<feature type="repeat" description="ANK" evidence="7">
    <location>
        <begin position="210"/>
        <end position="232"/>
    </location>
</feature>
<evidence type="ECO:0000313" key="11">
    <source>
        <dbReference type="Proteomes" id="UP001567538"/>
    </source>
</evidence>
<keyword evidence="5 7" id="KW-0040">ANK repeat</keyword>
<dbReference type="EMBL" id="JBEAFC010000004">
    <property type="protein sequence ID" value="KAL1559397.1"/>
    <property type="molecule type" value="Genomic_DNA"/>
</dbReference>
<dbReference type="Pfam" id="PF12796">
    <property type="entry name" value="Ank_2"/>
    <property type="match status" value="2"/>
</dbReference>
<protein>
    <recommendedName>
        <fullName evidence="9">PGG domain-containing protein</fullName>
    </recommendedName>
</protein>
<gene>
    <name evidence="10" type="ORF">AAHA92_09744</name>
</gene>
<name>A0ABD1HT99_SALDI</name>
<dbReference type="InterPro" id="IPR026961">
    <property type="entry name" value="PGG_dom"/>
</dbReference>
<dbReference type="Gene3D" id="1.25.40.20">
    <property type="entry name" value="Ankyrin repeat-containing domain"/>
    <property type="match status" value="1"/>
</dbReference>
<feature type="transmembrane region" description="Helical" evidence="8">
    <location>
        <begin position="414"/>
        <end position="438"/>
    </location>
</feature>
<keyword evidence="11" id="KW-1185">Reference proteome</keyword>
<sequence length="532" mass="59342">MGHEDIVAFIASMRPHLVLAKNFNGETALHLAAKKWDGLLVIIVLLQIHHNWLQSLPQNLQDANDLLRTKNERGNTALHELLLSDQGATAEYLIRQDPELSYIRNNKSQSALYLAVRSGNVDCVSLMLRLCSDEERVNQLFNNKSPIEAAIIYKSKGVLEAIFNTSPRLIKVKDGEGRNPLHFAASLGHLEEARYLLQRYAPNACKRDKNGMLPIHLASFEGHVDIIRLLLQDFPDPGELLDGDGCNILHVAAKSGRYNVFSFVLNNPHLNYLINMQDKSGNTPLHWASMYFNLKIVNTLTWNSKVETGTVNNNEQTALDVVEYYMPHNPQFRQRLTWAALKAASIPRNCSKKRASSRSKITGSYKDRVNTQLLVATLVATITFAAGFTMPGGYISSEAGTNSGTATMLRDKGFHVFIFCDTIAMYSSIVVATVLIWAQLDDLKFTLTALTLAVPLLGIALTMMSMAFTAGIFVVVSKLKWLSTTILAMDISFVAILVLLLLPLCAPLTSRSRILRYLSYYPFCWLVHLSTN</sequence>
<keyword evidence="6 8" id="KW-0472">Membrane</keyword>
<evidence type="ECO:0000259" key="9">
    <source>
        <dbReference type="Pfam" id="PF13962"/>
    </source>
</evidence>
<dbReference type="InterPro" id="IPR036770">
    <property type="entry name" value="Ankyrin_rpt-contain_sf"/>
</dbReference>
<reference evidence="10 11" key="1">
    <citation type="submission" date="2024-06" db="EMBL/GenBank/DDBJ databases">
        <title>A chromosome level genome sequence of Diviner's sage (Salvia divinorum).</title>
        <authorList>
            <person name="Ford S.A."/>
            <person name="Ro D.-K."/>
            <person name="Ness R.W."/>
            <person name="Phillips M.A."/>
        </authorList>
    </citation>
    <scope>NUCLEOTIDE SEQUENCE [LARGE SCALE GENOMIC DNA]</scope>
    <source>
        <strain evidence="10">SAF-2024a</strain>
        <tissue evidence="10">Leaf</tissue>
    </source>
</reference>
<keyword evidence="4 8" id="KW-1133">Transmembrane helix</keyword>
<feature type="transmembrane region" description="Helical" evidence="8">
    <location>
        <begin position="450"/>
        <end position="475"/>
    </location>
</feature>
<dbReference type="SUPFAM" id="SSF48403">
    <property type="entry name" value="Ankyrin repeat"/>
    <property type="match status" value="2"/>
</dbReference>
<feature type="domain" description="PGG" evidence="9">
    <location>
        <begin position="365"/>
        <end position="475"/>
    </location>
</feature>
<accession>A0ABD1HT99</accession>
<dbReference type="PANTHER" id="PTHR24186">
    <property type="entry name" value="PROTEIN PHOSPHATASE 1 REGULATORY SUBUNIT"/>
    <property type="match status" value="1"/>
</dbReference>
<keyword evidence="2 8" id="KW-0812">Transmembrane</keyword>
<evidence type="ECO:0000256" key="1">
    <source>
        <dbReference type="ARBA" id="ARBA00004141"/>
    </source>
</evidence>
<evidence type="ECO:0000256" key="8">
    <source>
        <dbReference type="SAM" id="Phobius"/>
    </source>
</evidence>
<evidence type="ECO:0000256" key="5">
    <source>
        <dbReference type="ARBA" id="ARBA00023043"/>
    </source>
</evidence>
<dbReference type="PROSITE" id="PS50088">
    <property type="entry name" value="ANK_REPEAT"/>
    <property type="match status" value="2"/>
</dbReference>
<evidence type="ECO:0000256" key="2">
    <source>
        <dbReference type="ARBA" id="ARBA00022692"/>
    </source>
</evidence>
<dbReference type="SMART" id="SM00248">
    <property type="entry name" value="ANK"/>
    <property type="match status" value="8"/>
</dbReference>
<organism evidence="10 11">
    <name type="scientific">Salvia divinorum</name>
    <name type="common">Maria pastora</name>
    <name type="synonym">Diviner's sage</name>
    <dbReference type="NCBI Taxonomy" id="28513"/>
    <lineage>
        <taxon>Eukaryota</taxon>
        <taxon>Viridiplantae</taxon>
        <taxon>Streptophyta</taxon>
        <taxon>Embryophyta</taxon>
        <taxon>Tracheophyta</taxon>
        <taxon>Spermatophyta</taxon>
        <taxon>Magnoliopsida</taxon>
        <taxon>eudicotyledons</taxon>
        <taxon>Gunneridae</taxon>
        <taxon>Pentapetalae</taxon>
        <taxon>asterids</taxon>
        <taxon>lamiids</taxon>
        <taxon>Lamiales</taxon>
        <taxon>Lamiaceae</taxon>
        <taxon>Nepetoideae</taxon>
        <taxon>Mentheae</taxon>
        <taxon>Salviinae</taxon>
        <taxon>Salvia</taxon>
        <taxon>Salvia subgen. Calosphace</taxon>
    </lineage>
</organism>
<proteinExistence type="predicted"/>
<comment type="subcellular location">
    <subcellularLocation>
        <location evidence="1">Membrane</location>
        <topology evidence="1">Multi-pass membrane protein</topology>
    </subcellularLocation>
</comment>
<dbReference type="InterPro" id="IPR002110">
    <property type="entry name" value="Ankyrin_rpt"/>
</dbReference>
<dbReference type="AlphaFoldDB" id="A0ABD1HT99"/>
<evidence type="ECO:0000256" key="7">
    <source>
        <dbReference type="PROSITE-ProRule" id="PRU00023"/>
    </source>
</evidence>
<keyword evidence="3" id="KW-0677">Repeat</keyword>
<dbReference type="GO" id="GO:0016020">
    <property type="term" value="C:membrane"/>
    <property type="evidence" value="ECO:0007669"/>
    <property type="project" value="UniProtKB-SubCell"/>
</dbReference>
<dbReference type="Proteomes" id="UP001567538">
    <property type="component" value="Unassembled WGS sequence"/>
</dbReference>
<evidence type="ECO:0000256" key="4">
    <source>
        <dbReference type="ARBA" id="ARBA00022989"/>
    </source>
</evidence>